<feature type="compositionally biased region" description="Polar residues" evidence="1">
    <location>
        <begin position="67"/>
        <end position="83"/>
    </location>
</feature>
<dbReference type="EMBL" id="CGCX01002422">
    <property type="protein sequence ID" value="CFS11749.1"/>
    <property type="molecule type" value="Genomic_DNA"/>
</dbReference>
<evidence type="ECO:0000313" key="3">
    <source>
        <dbReference type="Proteomes" id="UP000046680"/>
    </source>
</evidence>
<organism evidence="2 3">
    <name type="scientific">Mycobacterium tuberculosis</name>
    <dbReference type="NCBI Taxonomy" id="1773"/>
    <lineage>
        <taxon>Bacteria</taxon>
        <taxon>Bacillati</taxon>
        <taxon>Actinomycetota</taxon>
        <taxon>Actinomycetes</taxon>
        <taxon>Mycobacteriales</taxon>
        <taxon>Mycobacteriaceae</taxon>
        <taxon>Mycobacterium</taxon>
        <taxon>Mycobacterium tuberculosis complex</taxon>
    </lineage>
</organism>
<sequence length="98" mass="10656">MGGQRSNPVGHIRVVGPHPTRVGCDQQCIPEVGRQIDQCPVQRIARGPRLPGFLPSFKILHRAGGTTQRRAGAFTGTSGSQRRPQFFGLGLDTLRGQR</sequence>
<dbReference type="Proteomes" id="UP000046680">
    <property type="component" value="Unassembled WGS sequence"/>
</dbReference>
<name>A0A654U6Y2_MYCTX</name>
<evidence type="ECO:0000256" key="1">
    <source>
        <dbReference type="SAM" id="MobiDB-lite"/>
    </source>
</evidence>
<protein>
    <submittedName>
        <fullName evidence="2">Uncharacterized protein</fullName>
    </submittedName>
</protein>
<proteinExistence type="predicted"/>
<gene>
    <name evidence="2" type="ORF">ERS007657_04102</name>
</gene>
<feature type="region of interest" description="Disordered" evidence="1">
    <location>
        <begin position="67"/>
        <end position="98"/>
    </location>
</feature>
<reference evidence="2 3" key="1">
    <citation type="submission" date="2015-03" db="EMBL/GenBank/DDBJ databases">
        <authorList>
            <consortium name="Pathogen Informatics"/>
        </authorList>
    </citation>
    <scope>NUCLEOTIDE SEQUENCE [LARGE SCALE GENOMIC DNA]</scope>
    <source>
        <strain evidence="2 3">C09601061</strain>
    </source>
</reference>
<evidence type="ECO:0000313" key="2">
    <source>
        <dbReference type="EMBL" id="CFS11749.1"/>
    </source>
</evidence>
<dbReference type="AlphaFoldDB" id="A0A654U6Y2"/>
<accession>A0A654U6Y2</accession>